<dbReference type="AlphaFoldDB" id="A0A9P0PHK1"/>
<evidence type="ECO:0000313" key="1">
    <source>
        <dbReference type="EMBL" id="CAH1983983.1"/>
    </source>
</evidence>
<proteinExistence type="predicted"/>
<name>A0A9P0PHK1_ACAOB</name>
<comment type="caution">
    <text evidence="1">The sequence shown here is derived from an EMBL/GenBank/DDBJ whole genome shotgun (WGS) entry which is preliminary data.</text>
</comment>
<reference evidence="1" key="1">
    <citation type="submission" date="2022-03" db="EMBL/GenBank/DDBJ databases">
        <authorList>
            <person name="Sayadi A."/>
        </authorList>
    </citation>
    <scope>NUCLEOTIDE SEQUENCE</scope>
</reference>
<keyword evidence="2" id="KW-1185">Reference proteome</keyword>
<evidence type="ECO:0000313" key="2">
    <source>
        <dbReference type="Proteomes" id="UP001152888"/>
    </source>
</evidence>
<organism evidence="1 2">
    <name type="scientific">Acanthoscelides obtectus</name>
    <name type="common">Bean weevil</name>
    <name type="synonym">Bruchus obtectus</name>
    <dbReference type="NCBI Taxonomy" id="200917"/>
    <lineage>
        <taxon>Eukaryota</taxon>
        <taxon>Metazoa</taxon>
        <taxon>Ecdysozoa</taxon>
        <taxon>Arthropoda</taxon>
        <taxon>Hexapoda</taxon>
        <taxon>Insecta</taxon>
        <taxon>Pterygota</taxon>
        <taxon>Neoptera</taxon>
        <taxon>Endopterygota</taxon>
        <taxon>Coleoptera</taxon>
        <taxon>Polyphaga</taxon>
        <taxon>Cucujiformia</taxon>
        <taxon>Chrysomeloidea</taxon>
        <taxon>Chrysomelidae</taxon>
        <taxon>Bruchinae</taxon>
        <taxon>Bruchini</taxon>
        <taxon>Acanthoscelides</taxon>
    </lineage>
</organism>
<sequence>MAIIIVATVVLHNIAIEENEAIPEEWIDHSEDEEINEQGDVRYDNRSGQVDKQMLINEYFANL</sequence>
<dbReference type="EMBL" id="CAKOFQ010006949">
    <property type="protein sequence ID" value="CAH1983983.1"/>
    <property type="molecule type" value="Genomic_DNA"/>
</dbReference>
<dbReference type="Proteomes" id="UP001152888">
    <property type="component" value="Unassembled WGS sequence"/>
</dbReference>
<gene>
    <name evidence="1" type="ORF">ACAOBT_LOCUS15852</name>
</gene>
<accession>A0A9P0PHK1</accession>
<protein>
    <submittedName>
        <fullName evidence="1">Uncharacterized protein</fullName>
    </submittedName>
</protein>